<evidence type="ECO:0000313" key="4">
    <source>
        <dbReference type="Proteomes" id="UP000034591"/>
    </source>
</evidence>
<sequence>MKIKKYVITGLLILFLSFFTLPVLAASSDFLPQATEFYDRYCAKRRIPNTLAISCYLFDKVHEMQDEVTSLEEKVSELEERIEDLENSPTPTPTPTPTPIEQIVYVISDNTWKFSLTEESGWFNVGFDDSLWASSVAPSGGQCSPSVIGLLINENGALPMSYEASPWSTGYFRKTFNLVGNPTSGSVRVVLDDDGDLYVNGNLALADHDGHVAGIGQVDISPYLVSGANTVALKVIDSAGGCQHAQVELKAELN</sequence>
<organism evidence="3 4">
    <name type="scientific">Candidatus Woesebacteria bacterium GW2011_GWA1_37_7</name>
    <dbReference type="NCBI Taxonomy" id="1618545"/>
    <lineage>
        <taxon>Bacteria</taxon>
        <taxon>Candidatus Woeseibacteriota</taxon>
    </lineage>
</organism>
<dbReference type="InterPro" id="IPR008979">
    <property type="entry name" value="Galactose-bd-like_sf"/>
</dbReference>
<dbReference type="STRING" id="1618545.US53_C0047G0002"/>
<gene>
    <name evidence="3" type="ORF">US53_C0047G0002</name>
</gene>
<proteinExistence type="predicted"/>
<keyword evidence="1" id="KW-0175">Coiled coil</keyword>
<name>A0A0G0HDC4_9BACT</name>
<accession>A0A0G0HDC4</accession>
<dbReference type="SUPFAM" id="SSF49785">
    <property type="entry name" value="Galactose-binding domain-like"/>
    <property type="match status" value="1"/>
</dbReference>
<evidence type="ECO:0000256" key="2">
    <source>
        <dbReference type="SAM" id="SignalP"/>
    </source>
</evidence>
<dbReference type="AlphaFoldDB" id="A0A0G0HDC4"/>
<keyword evidence="2" id="KW-0732">Signal</keyword>
<protein>
    <recommendedName>
        <fullName evidence="5">PA14 domain-containing protein</fullName>
    </recommendedName>
</protein>
<comment type="caution">
    <text evidence="3">The sequence shown here is derived from an EMBL/GenBank/DDBJ whole genome shotgun (WGS) entry which is preliminary data.</text>
</comment>
<dbReference type="EMBL" id="LBTI01000047">
    <property type="protein sequence ID" value="KKQ36560.1"/>
    <property type="molecule type" value="Genomic_DNA"/>
</dbReference>
<evidence type="ECO:0000256" key="1">
    <source>
        <dbReference type="SAM" id="Coils"/>
    </source>
</evidence>
<feature type="signal peptide" evidence="2">
    <location>
        <begin position="1"/>
        <end position="25"/>
    </location>
</feature>
<dbReference type="Proteomes" id="UP000034591">
    <property type="component" value="Unassembled WGS sequence"/>
</dbReference>
<feature type="coiled-coil region" evidence="1">
    <location>
        <begin position="61"/>
        <end position="88"/>
    </location>
</feature>
<dbReference type="PATRIC" id="fig|1618545.3.peg.646"/>
<dbReference type="Gene3D" id="2.60.120.260">
    <property type="entry name" value="Galactose-binding domain-like"/>
    <property type="match status" value="1"/>
</dbReference>
<evidence type="ECO:0000313" key="3">
    <source>
        <dbReference type="EMBL" id="KKQ36560.1"/>
    </source>
</evidence>
<feature type="chain" id="PRO_5002532454" description="PA14 domain-containing protein" evidence="2">
    <location>
        <begin position="26"/>
        <end position="254"/>
    </location>
</feature>
<reference evidence="3 4" key="1">
    <citation type="journal article" date="2015" name="Nature">
        <title>rRNA introns, odd ribosomes, and small enigmatic genomes across a large radiation of phyla.</title>
        <authorList>
            <person name="Brown C.T."/>
            <person name="Hug L.A."/>
            <person name="Thomas B.C."/>
            <person name="Sharon I."/>
            <person name="Castelle C.J."/>
            <person name="Singh A."/>
            <person name="Wilkins M.J."/>
            <person name="Williams K.H."/>
            <person name="Banfield J.F."/>
        </authorList>
    </citation>
    <scope>NUCLEOTIDE SEQUENCE [LARGE SCALE GENOMIC DNA]</scope>
</reference>
<evidence type="ECO:0008006" key="5">
    <source>
        <dbReference type="Google" id="ProtNLM"/>
    </source>
</evidence>